<reference evidence="2" key="2">
    <citation type="submission" date="2018-11" db="EMBL/GenBank/DDBJ databases">
        <title>Proposal to divide the Flavobacteriaceae and reorganize its genera based on Amino Acid Identity values calculated from whole genome sequences.</title>
        <authorList>
            <person name="Nicholson A.C."/>
            <person name="Gulvik C.A."/>
            <person name="Whitney A.M."/>
            <person name="Humrighouse B.W."/>
            <person name="Bell M."/>
            <person name="Holmens B."/>
            <person name="Steigerwalt A."/>
            <person name="Villarma A."/>
            <person name="Sheth M."/>
            <person name="Batra D."/>
            <person name="Pryor J."/>
            <person name="Bernardet J.-F."/>
            <person name="Hugo C."/>
            <person name="Kampfer P."/>
            <person name="Newman J."/>
            <person name="Mcquiston J.R."/>
        </authorList>
    </citation>
    <scope>NUCLEOTIDE SEQUENCE [LARGE SCALE GENOMIC DNA]</scope>
    <source>
        <strain evidence="2">H3056</strain>
    </source>
</reference>
<organism evidence="1 2">
    <name type="scientific">Kaistella daneshvariae</name>
    <dbReference type="NCBI Taxonomy" id="2487074"/>
    <lineage>
        <taxon>Bacteria</taxon>
        <taxon>Pseudomonadati</taxon>
        <taxon>Bacteroidota</taxon>
        <taxon>Flavobacteriia</taxon>
        <taxon>Flavobacteriales</taxon>
        <taxon>Weeksellaceae</taxon>
        <taxon>Chryseobacterium group</taxon>
        <taxon>Kaistella</taxon>
    </lineage>
</organism>
<dbReference type="InterPro" id="IPR032774">
    <property type="entry name" value="WG_beta_rep"/>
</dbReference>
<gene>
    <name evidence="1" type="ORF">EGI11_12285</name>
</gene>
<dbReference type="AlphaFoldDB" id="A0A3N0WTI5"/>
<evidence type="ECO:0000313" key="1">
    <source>
        <dbReference type="EMBL" id="ROI08396.1"/>
    </source>
</evidence>
<comment type="caution">
    <text evidence="1">The sequence shown here is derived from an EMBL/GenBank/DDBJ whole genome shotgun (WGS) entry which is preliminary data.</text>
</comment>
<dbReference type="Pfam" id="PF14903">
    <property type="entry name" value="WG_beta_rep"/>
    <property type="match status" value="1"/>
</dbReference>
<dbReference type="OrthoDB" id="1249399at2"/>
<reference evidence="2" key="1">
    <citation type="submission" date="2018-11" db="EMBL/GenBank/DDBJ databases">
        <title>Proposal to divide the Flavobacteriaceae and reorganize its genera based on Amino Acid Identity values calculated from whole genome sequences.</title>
        <authorList>
            <person name="Nicholson A.C."/>
            <person name="Gulvik C.A."/>
            <person name="Whitney A.M."/>
            <person name="Humrighouse B.W."/>
            <person name="Bell M."/>
            <person name="Holmes B."/>
            <person name="Steigerwalt A."/>
            <person name="Villarma A."/>
            <person name="Sheth M."/>
            <person name="Batra D."/>
            <person name="Pryor J."/>
            <person name="Bernardet J.-F."/>
            <person name="Hugo C."/>
            <person name="Kampfer P."/>
            <person name="Newman J."/>
            <person name="Mcquiston J.R."/>
        </authorList>
    </citation>
    <scope>NUCLEOTIDE SEQUENCE [LARGE SCALE GENOMIC DNA]</scope>
    <source>
        <strain evidence="2">H3056</strain>
    </source>
</reference>
<evidence type="ECO:0000313" key="2">
    <source>
        <dbReference type="Proteomes" id="UP000270224"/>
    </source>
</evidence>
<protein>
    <submittedName>
        <fullName evidence="1">WG repeat-containing protein</fullName>
    </submittedName>
</protein>
<proteinExistence type="predicted"/>
<dbReference type="Proteomes" id="UP000270224">
    <property type="component" value="Unassembled WGS sequence"/>
</dbReference>
<name>A0A3N0WTI5_9FLAO</name>
<dbReference type="EMBL" id="RJUG01000004">
    <property type="protein sequence ID" value="ROI08396.1"/>
    <property type="molecule type" value="Genomic_DNA"/>
</dbReference>
<sequence length="186" mass="21637">MRLMDLNQNSLIPFQYEAITGFNGQYITARLNGKYGAINYQQETVIDFSWAHLEIVEENFAAGKTVDVFFDKNKLAETDVYYSEYYKHFTEEFQKIVFGVIDINQKVIYPFVSDSVIREFNPATGRAKISLNYWEHEETDVDDLCFVADSEGKKIPFVATVEGEETIHSFHKKCHELIWGEGTWPY</sequence>
<accession>A0A3N0WTI5</accession>